<dbReference type="GeneID" id="94424091"/>
<dbReference type="GO" id="GO:0032797">
    <property type="term" value="C:SMN complex"/>
    <property type="evidence" value="ECO:0007669"/>
    <property type="project" value="TreeGrafter"/>
</dbReference>
<feature type="compositionally biased region" description="Basic and acidic residues" evidence="2">
    <location>
        <begin position="152"/>
        <end position="161"/>
    </location>
</feature>
<dbReference type="AlphaFoldDB" id="A0A2C6LEM8"/>
<proteinExistence type="inferred from homology"/>
<dbReference type="EMBL" id="MIGC01000257">
    <property type="protein sequence ID" value="PHJ25488.1"/>
    <property type="molecule type" value="Genomic_DNA"/>
</dbReference>
<dbReference type="Pfam" id="PF04938">
    <property type="entry name" value="SIP1"/>
    <property type="match status" value="1"/>
</dbReference>
<feature type="region of interest" description="Disordered" evidence="2">
    <location>
        <begin position="1"/>
        <end position="37"/>
    </location>
</feature>
<feature type="compositionally biased region" description="Acidic residues" evidence="2">
    <location>
        <begin position="7"/>
        <end position="18"/>
    </location>
</feature>
<feature type="region of interest" description="Disordered" evidence="2">
    <location>
        <begin position="98"/>
        <end position="167"/>
    </location>
</feature>
<accession>A0A2C6LEM8</accession>
<evidence type="ECO:0000256" key="2">
    <source>
        <dbReference type="SAM" id="MobiDB-lite"/>
    </source>
</evidence>
<dbReference type="RefSeq" id="XP_067927134.1">
    <property type="nucleotide sequence ID" value="XM_068060880.1"/>
</dbReference>
<dbReference type="GO" id="GO:0005634">
    <property type="term" value="C:nucleus"/>
    <property type="evidence" value="ECO:0007669"/>
    <property type="project" value="TreeGrafter"/>
</dbReference>
<dbReference type="InterPro" id="IPR035426">
    <property type="entry name" value="Gemin2/Brr1"/>
</dbReference>
<dbReference type="Proteomes" id="UP000221165">
    <property type="component" value="Unassembled WGS sequence"/>
</dbReference>
<dbReference type="Gene3D" id="1.20.58.1070">
    <property type="match status" value="1"/>
</dbReference>
<comment type="caution">
    <text evidence="3">The sequence shown here is derived from an EMBL/GenBank/DDBJ whole genome shotgun (WGS) entry which is preliminary data.</text>
</comment>
<sequence length="514" mass="55219">MDRSPPAEDDLTNEEGWEDPLLPQPALPLPANSTSGPVASTLEIVRAATTAVAVCEDIDSSADLLQPLAEAYLLAVRNEARQLPNVACSTGKRRIGSVRGQAEAAHGKRAGAGQLTSSGQDLGSPRSREARRQEERVESAAPPKGLSTPDFCRTREGKAGENCRSGSHVGPSAAGIVGLSNFKSEVTSAVGDGGGEGETEKAETSPWASFPDSLRGVTQPEADGVARDPWTRLARSGKEPTAGPFEQEEPGVDFAPQADSDEVITRVAPYMQRLLVIERKRRAALSSGQAPGRQWSASILSEFTGLRQAVEAQSDSDCQVTLPASSGDCRLWSIDEWSLYCRCHPPSFDILKACDTVALCRLLTLLVEDIQSQQRSIAGNSKAGHCPGEVTTPGEVQKGTPCSCCRDPASHVTLQQACWLFGLLLYLDELQAMDADVAFCLQTLRRQCEQAREALGHARRTQNDNCESMACSSAQTTHCAERTKADEGKHECTELLLAAMNLLIVITDEFFKQK</sequence>
<protein>
    <submittedName>
        <fullName evidence="3">Uncharacterized protein</fullName>
    </submittedName>
</protein>
<dbReference type="PANTHER" id="PTHR12794:SF0">
    <property type="entry name" value="GEM-ASSOCIATED PROTEIN 2"/>
    <property type="match status" value="1"/>
</dbReference>
<dbReference type="GO" id="GO:0000387">
    <property type="term" value="P:spliceosomal snRNP assembly"/>
    <property type="evidence" value="ECO:0007669"/>
    <property type="project" value="InterPro"/>
</dbReference>
<reference evidence="3 4" key="1">
    <citation type="journal article" date="2017" name="Int. J. Parasitol.">
        <title>The genome of the protozoan parasite Cystoisospora suis and a reverse vaccinology approach to identify vaccine candidates.</title>
        <authorList>
            <person name="Palmieri N."/>
            <person name="Shrestha A."/>
            <person name="Ruttkowski B."/>
            <person name="Beck T."/>
            <person name="Vogl C."/>
            <person name="Tomley F."/>
            <person name="Blake D.P."/>
            <person name="Joachim A."/>
        </authorList>
    </citation>
    <scope>NUCLEOTIDE SEQUENCE [LARGE SCALE GENOMIC DNA]</scope>
    <source>
        <strain evidence="3 4">Wien I</strain>
    </source>
</reference>
<comment type="similarity">
    <text evidence="1">Belongs to the gemin-2 family.</text>
</comment>
<dbReference type="VEuPathDB" id="ToxoDB:CSUI_000649"/>
<dbReference type="OrthoDB" id="330651at2759"/>
<evidence type="ECO:0000313" key="4">
    <source>
        <dbReference type="Proteomes" id="UP000221165"/>
    </source>
</evidence>
<feature type="region of interest" description="Disordered" evidence="2">
    <location>
        <begin position="189"/>
        <end position="222"/>
    </location>
</feature>
<feature type="compositionally biased region" description="Basic and acidic residues" evidence="2">
    <location>
        <begin position="126"/>
        <end position="138"/>
    </location>
</feature>
<keyword evidence="4" id="KW-1185">Reference proteome</keyword>
<gene>
    <name evidence="3" type="ORF">CSUI_000649</name>
</gene>
<evidence type="ECO:0000256" key="1">
    <source>
        <dbReference type="ARBA" id="ARBA00025758"/>
    </source>
</evidence>
<organism evidence="3 4">
    <name type="scientific">Cystoisospora suis</name>
    <dbReference type="NCBI Taxonomy" id="483139"/>
    <lineage>
        <taxon>Eukaryota</taxon>
        <taxon>Sar</taxon>
        <taxon>Alveolata</taxon>
        <taxon>Apicomplexa</taxon>
        <taxon>Conoidasida</taxon>
        <taxon>Coccidia</taxon>
        <taxon>Eucoccidiorida</taxon>
        <taxon>Eimeriorina</taxon>
        <taxon>Sarcocystidae</taxon>
        <taxon>Cystoisospora</taxon>
    </lineage>
</organism>
<evidence type="ECO:0000313" key="3">
    <source>
        <dbReference type="EMBL" id="PHJ25488.1"/>
    </source>
</evidence>
<name>A0A2C6LEM8_9APIC</name>
<dbReference type="PANTHER" id="PTHR12794">
    <property type="entry name" value="GEMIN2"/>
    <property type="match status" value="1"/>
</dbReference>